<gene>
    <name evidence="3" type="ORF">DERF_005283</name>
    <name evidence="2" type="ORF">HUG17_3668</name>
</gene>
<dbReference type="Proteomes" id="UP000790347">
    <property type="component" value="Unassembled WGS sequence"/>
</dbReference>
<reference evidence="3" key="1">
    <citation type="submission" date="2013-05" db="EMBL/GenBank/DDBJ databases">
        <authorList>
            <person name="Yim A.K.Y."/>
            <person name="Chan T.F."/>
            <person name="Ji K.M."/>
            <person name="Liu X.Y."/>
            <person name="Zhou J.W."/>
            <person name="Li R.Q."/>
            <person name="Yang K.Y."/>
            <person name="Li J."/>
            <person name="Li M."/>
            <person name="Law P.T.W."/>
            <person name="Wu Y.L."/>
            <person name="Cai Z.L."/>
            <person name="Qin H."/>
            <person name="Bao Y."/>
            <person name="Leung R.K.K."/>
            <person name="Ng P.K.S."/>
            <person name="Zou J."/>
            <person name="Zhong X.J."/>
            <person name="Ran P.X."/>
            <person name="Zhong N.S."/>
            <person name="Liu Z.G."/>
            <person name="Tsui S.K.W."/>
        </authorList>
    </citation>
    <scope>NUCLEOTIDE SEQUENCE</scope>
    <source>
        <strain evidence="3">Derf</strain>
        <tissue evidence="3">Whole organism</tissue>
    </source>
</reference>
<proteinExistence type="predicted"/>
<comment type="caution">
    <text evidence="3">The sequence shown here is derived from an EMBL/GenBank/DDBJ whole genome shotgun (WGS) entry which is preliminary data.</text>
</comment>
<keyword evidence="1" id="KW-0732">Signal</keyword>
<reference evidence="2" key="2">
    <citation type="submission" date="2020-06" db="EMBL/GenBank/DDBJ databases">
        <authorList>
            <person name="Ji K."/>
            <person name="Li J."/>
        </authorList>
    </citation>
    <scope>NUCLEOTIDE SEQUENCE</scope>
    <source>
        <strain evidence="2">JKM2019</strain>
        <tissue evidence="2">Whole body</tissue>
    </source>
</reference>
<dbReference type="Proteomes" id="UP000828236">
    <property type="component" value="Unassembled WGS sequence"/>
</dbReference>
<reference evidence="2" key="3">
    <citation type="journal article" date="2021" name="World Allergy Organ. J.">
        <title>Chromosome-level assembly of Dermatophagoides farinae genome and transcriptome reveals two novel allergens Der f 37 and Der f 39.</title>
        <authorList>
            <person name="Chen J."/>
            <person name="Cai Z."/>
            <person name="Fan D."/>
            <person name="Hu J."/>
            <person name="Hou Y."/>
            <person name="He Y."/>
            <person name="Zhang Z."/>
            <person name="Zhao Z."/>
            <person name="Gao P."/>
            <person name="Hu W."/>
            <person name="Sun J."/>
            <person name="Li J."/>
            <person name="Ji K."/>
        </authorList>
    </citation>
    <scope>NUCLEOTIDE SEQUENCE</scope>
    <source>
        <strain evidence="2">JKM2019</strain>
    </source>
</reference>
<evidence type="ECO:0000256" key="1">
    <source>
        <dbReference type="SAM" id="SignalP"/>
    </source>
</evidence>
<accession>A0A922I354</accession>
<dbReference type="EMBL" id="ASGP02000002">
    <property type="protein sequence ID" value="KAH9521647.1"/>
    <property type="molecule type" value="Genomic_DNA"/>
</dbReference>
<dbReference type="EMBL" id="SDOV01000007">
    <property type="protein sequence ID" value="KAH7639635.1"/>
    <property type="molecule type" value="Genomic_DNA"/>
</dbReference>
<organism evidence="3 4">
    <name type="scientific">Dermatophagoides farinae</name>
    <name type="common">American house dust mite</name>
    <dbReference type="NCBI Taxonomy" id="6954"/>
    <lineage>
        <taxon>Eukaryota</taxon>
        <taxon>Metazoa</taxon>
        <taxon>Ecdysozoa</taxon>
        <taxon>Arthropoda</taxon>
        <taxon>Chelicerata</taxon>
        <taxon>Arachnida</taxon>
        <taxon>Acari</taxon>
        <taxon>Acariformes</taxon>
        <taxon>Sarcoptiformes</taxon>
        <taxon>Astigmata</taxon>
        <taxon>Psoroptidia</taxon>
        <taxon>Analgoidea</taxon>
        <taxon>Pyroglyphidae</taxon>
        <taxon>Dermatophagoidinae</taxon>
        <taxon>Dermatophagoides</taxon>
    </lineage>
</organism>
<evidence type="ECO:0000313" key="4">
    <source>
        <dbReference type="Proteomes" id="UP000790347"/>
    </source>
</evidence>
<evidence type="ECO:0000313" key="2">
    <source>
        <dbReference type="EMBL" id="KAH7639635.1"/>
    </source>
</evidence>
<dbReference type="AlphaFoldDB" id="A0A922I354"/>
<sequence length="139" mass="15232">MRSTVLAITIMTIMVIIMSSSSGPFGQQSSSSFVEAGQKKKMRLAMALIHLLSRRNKVVVPFPVPIPVEKEKKCYHVQKEYVPVYYDEKKYDSYGGGGYDHVMASTNKHGDSYSHDHNSIGHTSGDDYYGAGGGGSSGY</sequence>
<protein>
    <submittedName>
        <fullName evidence="3">Uncharacterized protein</fullName>
    </submittedName>
</protein>
<feature type="signal peptide" evidence="1">
    <location>
        <begin position="1"/>
        <end position="22"/>
    </location>
</feature>
<name>A0A922I354_DERFA</name>
<reference evidence="3" key="4">
    <citation type="journal article" date="2022" name="Res Sq">
        <title>Comparative Genomics Reveals Insights into the Divergent Evolution of Astigmatic Mites and Household Pest Adaptations.</title>
        <authorList>
            <person name="Xiong Q."/>
            <person name="Wan A.T.-Y."/>
            <person name="Liu X.-Y."/>
            <person name="Fung C.S.-H."/>
            <person name="Xiao X."/>
            <person name="Malainual N."/>
            <person name="Hou J."/>
            <person name="Wang L."/>
            <person name="Wang M."/>
            <person name="Yang K."/>
            <person name="Cui Y."/>
            <person name="Leung E."/>
            <person name="Nong W."/>
            <person name="Shin S.-K."/>
            <person name="Au S."/>
            <person name="Jeong K.Y."/>
            <person name="Chew F.T."/>
            <person name="Hui J."/>
            <person name="Leung T.F."/>
            <person name="Tungtrongchitr A."/>
            <person name="Zhong N."/>
            <person name="Liu Z."/>
            <person name="Tsui S."/>
        </authorList>
    </citation>
    <scope>NUCLEOTIDE SEQUENCE</scope>
    <source>
        <strain evidence="3">Derf</strain>
        <tissue evidence="3">Whole organism</tissue>
    </source>
</reference>
<keyword evidence="4" id="KW-1185">Reference proteome</keyword>
<feature type="chain" id="PRO_5038276930" evidence="1">
    <location>
        <begin position="23"/>
        <end position="139"/>
    </location>
</feature>
<evidence type="ECO:0000313" key="3">
    <source>
        <dbReference type="EMBL" id="KAH9521647.1"/>
    </source>
</evidence>